<dbReference type="Gene3D" id="6.10.250.3150">
    <property type="match status" value="1"/>
</dbReference>
<evidence type="ECO:0000256" key="1">
    <source>
        <dbReference type="SAM" id="Coils"/>
    </source>
</evidence>
<name>A0A9D6LPB5_9BACT</name>
<comment type="caution">
    <text evidence="3">The sequence shown here is derived from an EMBL/GenBank/DDBJ whole genome shotgun (WGS) entry which is preliminary data.</text>
</comment>
<keyword evidence="1" id="KW-0175">Coiled coil</keyword>
<sequence>MFSRIQKVSLLLVLVIGASVFSAPQLIFGASGTLTLAERDQLTQQLNQLEQQSQAIGQQIQQAAQQARSLKNELSILDNQIKQAQIEIRRLDLVIRQADADISAKVVSIERTSLKIGDAEKQLAASLREISQLDNGNLLEIFLKNKNLSDFFTALNSHEKLQAAIKGSLDNLKDYRTSLENEKAELQDFREGQQEAKSIQEINKRNLSEKRKERDDLLKQTQGKESLYQQLLRKNNSAIAAIKNKLYYLEEIGITPEEALAAAKLASRRTNIRTAFLLALLEVETGRQFEDGQLTVGSNLGRGNWKTDMYDCYVNLGRVSTAETQKAAFFQITGELGLDPDKMPVSRKPNYGCGGAMGPAQFIPTTWLKFSDRVASLTGKGVASPWNTEDAFTAAALFLGDAGATSQTKAGEFAAAHIYISGRANCPSTGSARVACISYANRIYSLSQDIERALET</sequence>
<accession>A0A9D6LPB5</accession>
<dbReference type="InterPro" id="IPR023346">
    <property type="entry name" value="Lysozyme-like_dom_sf"/>
</dbReference>
<reference evidence="3" key="1">
    <citation type="submission" date="2020-07" db="EMBL/GenBank/DDBJ databases">
        <title>Huge and variable diversity of episymbiotic CPR bacteria and DPANN archaea in groundwater ecosystems.</title>
        <authorList>
            <person name="He C.Y."/>
            <person name="Keren R."/>
            <person name="Whittaker M."/>
            <person name="Farag I.F."/>
            <person name="Doudna J."/>
            <person name="Cate J.H.D."/>
            <person name="Banfield J.F."/>
        </authorList>
    </citation>
    <scope>NUCLEOTIDE SEQUENCE</scope>
    <source>
        <strain evidence="3">NC_groundwater_972_Pr1_S-0.2um_49_27</strain>
    </source>
</reference>
<organism evidence="3 4">
    <name type="scientific">Candidatus Sungiibacteriota bacterium</name>
    <dbReference type="NCBI Taxonomy" id="2750080"/>
    <lineage>
        <taxon>Bacteria</taxon>
        <taxon>Candidatus Sungiibacteriota</taxon>
    </lineage>
</organism>
<dbReference type="EMBL" id="JACQCQ010000002">
    <property type="protein sequence ID" value="MBI3627283.1"/>
    <property type="molecule type" value="Genomic_DNA"/>
</dbReference>
<evidence type="ECO:0000313" key="4">
    <source>
        <dbReference type="Proteomes" id="UP000808388"/>
    </source>
</evidence>
<gene>
    <name evidence="3" type="ORF">HY220_00830</name>
</gene>
<dbReference type="Proteomes" id="UP000808388">
    <property type="component" value="Unassembled WGS sequence"/>
</dbReference>
<feature type="domain" description="Transglycosylase SLT" evidence="2">
    <location>
        <begin position="264"/>
        <end position="409"/>
    </location>
</feature>
<feature type="coiled-coil region" evidence="1">
    <location>
        <begin position="32"/>
        <end position="101"/>
    </location>
</feature>
<protein>
    <submittedName>
        <fullName evidence="3">Lytic murein transglycosylase</fullName>
    </submittedName>
</protein>
<evidence type="ECO:0000313" key="3">
    <source>
        <dbReference type="EMBL" id="MBI3627283.1"/>
    </source>
</evidence>
<dbReference type="SUPFAM" id="SSF53955">
    <property type="entry name" value="Lysozyme-like"/>
    <property type="match status" value="1"/>
</dbReference>
<dbReference type="Pfam" id="PF13406">
    <property type="entry name" value="SLT_2"/>
    <property type="match status" value="1"/>
</dbReference>
<dbReference type="InterPro" id="IPR031304">
    <property type="entry name" value="SLT_2"/>
</dbReference>
<dbReference type="AlphaFoldDB" id="A0A9D6LPB5"/>
<evidence type="ECO:0000259" key="2">
    <source>
        <dbReference type="Pfam" id="PF13406"/>
    </source>
</evidence>
<proteinExistence type="predicted"/>